<protein>
    <submittedName>
        <fullName evidence="2">Uncharacterized protein</fullName>
    </submittedName>
</protein>
<dbReference type="Proteomes" id="UP001476798">
    <property type="component" value="Unassembled WGS sequence"/>
</dbReference>
<accession>A0ABV0N5P2</accession>
<feature type="non-terminal residue" evidence="2">
    <location>
        <position position="1"/>
    </location>
</feature>
<evidence type="ECO:0000256" key="1">
    <source>
        <dbReference type="SAM" id="SignalP"/>
    </source>
</evidence>
<comment type="caution">
    <text evidence="2">The sequence shown here is derived from an EMBL/GenBank/DDBJ whole genome shotgun (WGS) entry which is preliminary data.</text>
</comment>
<name>A0ABV0N5P2_9TELE</name>
<feature type="chain" id="PRO_5046986010" evidence="1">
    <location>
        <begin position="18"/>
        <end position="125"/>
    </location>
</feature>
<keyword evidence="1" id="KW-0732">Signal</keyword>
<reference evidence="2 3" key="1">
    <citation type="submission" date="2021-06" db="EMBL/GenBank/DDBJ databases">
        <authorList>
            <person name="Palmer J.M."/>
        </authorList>
    </citation>
    <scope>NUCLEOTIDE SEQUENCE [LARGE SCALE GENOMIC DNA]</scope>
    <source>
        <strain evidence="2 3">GA_2019</strain>
        <tissue evidence="2">Muscle</tissue>
    </source>
</reference>
<keyword evidence="3" id="KW-1185">Reference proteome</keyword>
<sequence>QWFHAVASLLVCPSLSAVKNGKYGKPHVLTLQNKEQDSVQFDLATGTLEELFEWYQAAWDITQREMSKQYHREQEMRQQEEVEKKAEVAMEMSDLVVYCQPRSKEKDRFGKLIMHDSLIHELHTK</sequence>
<evidence type="ECO:0000313" key="3">
    <source>
        <dbReference type="Proteomes" id="UP001476798"/>
    </source>
</evidence>
<dbReference type="Gene3D" id="2.30.29.30">
    <property type="entry name" value="Pleckstrin-homology domain (PH domain)/Phosphotyrosine-binding domain (PTB)"/>
    <property type="match status" value="1"/>
</dbReference>
<evidence type="ECO:0000313" key="2">
    <source>
        <dbReference type="EMBL" id="MEQ2166683.1"/>
    </source>
</evidence>
<organism evidence="2 3">
    <name type="scientific">Goodea atripinnis</name>
    <dbReference type="NCBI Taxonomy" id="208336"/>
    <lineage>
        <taxon>Eukaryota</taxon>
        <taxon>Metazoa</taxon>
        <taxon>Chordata</taxon>
        <taxon>Craniata</taxon>
        <taxon>Vertebrata</taxon>
        <taxon>Euteleostomi</taxon>
        <taxon>Actinopterygii</taxon>
        <taxon>Neopterygii</taxon>
        <taxon>Teleostei</taxon>
        <taxon>Neoteleostei</taxon>
        <taxon>Acanthomorphata</taxon>
        <taxon>Ovalentaria</taxon>
        <taxon>Atherinomorphae</taxon>
        <taxon>Cyprinodontiformes</taxon>
        <taxon>Goodeidae</taxon>
        <taxon>Goodea</taxon>
    </lineage>
</organism>
<dbReference type="InterPro" id="IPR011993">
    <property type="entry name" value="PH-like_dom_sf"/>
</dbReference>
<gene>
    <name evidence="2" type="ORF">GOODEAATRI_030797</name>
</gene>
<feature type="signal peptide" evidence="1">
    <location>
        <begin position="1"/>
        <end position="17"/>
    </location>
</feature>
<proteinExistence type="predicted"/>
<dbReference type="EMBL" id="JAHRIO010024978">
    <property type="protein sequence ID" value="MEQ2166683.1"/>
    <property type="molecule type" value="Genomic_DNA"/>
</dbReference>